<sequence length="202" mass="23108">MTTFSDVGTVQCVLIGDRASRRRMMMRKYAKYSEASYDSENGQLITTFNGQKCIFTDAMLNNFVENPHVLLICVSVARQDNVEETAKVILDAVFSRCKNVPFALVGTQIEKRLLRTVDFSGHQDNERYQAMPMHRAESFAKRIGAVKYLECSEMTGEGVEEVFEDAFKIGYHYAREQQQNDSQRKKSPSKSIHKRIKSCIVQ</sequence>
<dbReference type="Gene3D" id="3.40.50.300">
    <property type="entry name" value="P-loop containing nucleotide triphosphate hydrolases"/>
    <property type="match status" value="1"/>
</dbReference>
<keyword evidence="2" id="KW-0342">GTP-binding</keyword>
<dbReference type="PROSITE" id="PS51421">
    <property type="entry name" value="RAS"/>
    <property type="match status" value="1"/>
</dbReference>
<dbReference type="EMBL" id="JAHQIW010000984">
    <property type="protein sequence ID" value="KAJ1351005.1"/>
    <property type="molecule type" value="Genomic_DNA"/>
</dbReference>
<dbReference type="GO" id="GO:0005525">
    <property type="term" value="F:GTP binding"/>
    <property type="evidence" value="ECO:0007669"/>
    <property type="project" value="UniProtKB-KW"/>
</dbReference>
<dbReference type="AlphaFoldDB" id="A0AAD5M4I7"/>
<organism evidence="3 4">
    <name type="scientific">Parelaphostrongylus tenuis</name>
    <name type="common">Meningeal worm</name>
    <dbReference type="NCBI Taxonomy" id="148309"/>
    <lineage>
        <taxon>Eukaryota</taxon>
        <taxon>Metazoa</taxon>
        <taxon>Ecdysozoa</taxon>
        <taxon>Nematoda</taxon>
        <taxon>Chromadorea</taxon>
        <taxon>Rhabditida</taxon>
        <taxon>Rhabditina</taxon>
        <taxon>Rhabditomorpha</taxon>
        <taxon>Strongyloidea</taxon>
        <taxon>Metastrongylidae</taxon>
        <taxon>Parelaphostrongylus</taxon>
    </lineage>
</organism>
<dbReference type="InterPro" id="IPR027417">
    <property type="entry name" value="P-loop_NTPase"/>
</dbReference>
<accession>A0AAD5M4I7</accession>
<keyword evidence="4" id="KW-1185">Reference proteome</keyword>
<evidence type="ECO:0000313" key="4">
    <source>
        <dbReference type="Proteomes" id="UP001196413"/>
    </source>
</evidence>
<dbReference type="Proteomes" id="UP001196413">
    <property type="component" value="Unassembled WGS sequence"/>
</dbReference>
<protein>
    <recommendedName>
        <fullName evidence="5">Ras family protein</fullName>
    </recommendedName>
</protein>
<dbReference type="InterPro" id="IPR003578">
    <property type="entry name" value="Small_GTPase_Rho"/>
</dbReference>
<dbReference type="GO" id="GO:0003924">
    <property type="term" value="F:GTPase activity"/>
    <property type="evidence" value="ECO:0007669"/>
    <property type="project" value="InterPro"/>
</dbReference>
<dbReference type="Pfam" id="PF00071">
    <property type="entry name" value="Ras"/>
    <property type="match status" value="1"/>
</dbReference>
<proteinExistence type="predicted"/>
<evidence type="ECO:0000256" key="1">
    <source>
        <dbReference type="ARBA" id="ARBA00022741"/>
    </source>
</evidence>
<dbReference type="SMART" id="SM00174">
    <property type="entry name" value="RHO"/>
    <property type="match status" value="1"/>
</dbReference>
<evidence type="ECO:0000256" key="2">
    <source>
        <dbReference type="ARBA" id="ARBA00023134"/>
    </source>
</evidence>
<dbReference type="GO" id="GO:0007264">
    <property type="term" value="P:small GTPase-mediated signal transduction"/>
    <property type="evidence" value="ECO:0007669"/>
    <property type="project" value="InterPro"/>
</dbReference>
<keyword evidence="1" id="KW-0547">Nucleotide-binding</keyword>
<comment type="caution">
    <text evidence="3">The sequence shown here is derived from an EMBL/GenBank/DDBJ whole genome shotgun (WGS) entry which is preliminary data.</text>
</comment>
<dbReference type="PRINTS" id="PR00449">
    <property type="entry name" value="RASTRNSFRMNG"/>
</dbReference>
<dbReference type="SUPFAM" id="SSF52540">
    <property type="entry name" value="P-loop containing nucleoside triphosphate hydrolases"/>
    <property type="match status" value="1"/>
</dbReference>
<gene>
    <name evidence="3" type="ORF">KIN20_006937</name>
</gene>
<reference evidence="3" key="1">
    <citation type="submission" date="2021-06" db="EMBL/GenBank/DDBJ databases">
        <title>Parelaphostrongylus tenuis whole genome reference sequence.</title>
        <authorList>
            <person name="Garwood T.J."/>
            <person name="Larsen P.A."/>
            <person name="Fountain-Jones N.M."/>
            <person name="Garbe J.R."/>
            <person name="Macchietto M.G."/>
            <person name="Kania S.A."/>
            <person name="Gerhold R.W."/>
            <person name="Richards J.E."/>
            <person name="Wolf T.M."/>
        </authorList>
    </citation>
    <scope>NUCLEOTIDE SEQUENCE</scope>
    <source>
        <strain evidence="3">MNPRO001-30</strain>
        <tissue evidence="3">Meninges</tissue>
    </source>
</reference>
<name>A0AAD5M4I7_PARTN</name>
<evidence type="ECO:0000313" key="3">
    <source>
        <dbReference type="EMBL" id="KAJ1351005.1"/>
    </source>
</evidence>
<dbReference type="InterPro" id="IPR001806">
    <property type="entry name" value="Small_GTPase"/>
</dbReference>
<dbReference type="PANTHER" id="PTHR24072">
    <property type="entry name" value="RHO FAMILY GTPASE"/>
    <property type="match status" value="1"/>
</dbReference>
<evidence type="ECO:0008006" key="5">
    <source>
        <dbReference type="Google" id="ProtNLM"/>
    </source>
</evidence>
<dbReference type="PROSITE" id="PS51419">
    <property type="entry name" value="RAB"/>
    <property type="match status" value="1"/>
</dbReference>